<evidence type="ECO:0000256" key="2">
    <source>
        <dbReference type="ARBA" id="ARBA00022448"/>
    </source>
</evidence>
<dbReference type="PROSITE" id="PS00218">
    <property type="entry name" value="AMINO_ACID_PERMEASE_1"/>
    <property type="match status" value="1"/>
</dbReference>
<keyword evidence="3 6" id="KW-0812">Transmembrane</keyword>
<comment type="caution">
    <text evidence="7">The sequence shown here is derived from an EMBL/GenBank/DDBJ whole genome shotgun (WGS) entry which is preliminary data.</text>
</comment>
<dbReference type="PANTHER" id="PTHR45649:SF26">
    <property type="entry name" value="OS04G0435100 PROTEIN"/>
    <property type="match status" value="1"/>
</dbReference>
<dbReference type="GO" id="GO:0022857">
    <property type="term" value="F:transmembrane transporter activity"/>
    <property type="evidence" value="ECO:0007669"/>
    <property type="project" value="InterPro"/>
</dbReference>
<evidence type="ECO:0000256" key="3">
    <source>
        <dbReference type="ARBA" id="ARBA00022692"/>
    </source>
</evidence>
<protein>
    <submittedName>
        <fullName evidence="7">Amino acid permease</fullName>
    </submittedName>
</protein>
<evidence type="ECO:0000313" key="7">
    <source>
        <dbReference type="EMBL" id="KAA9164035.1"/>
    </source>
</evidence>
<proteinExistence type="predicted"/>
<evidence type="ECO:0000313" key="8">
    <source>
        <dbReference type="Proteomes" id="UP000319769"/>
    </source>
</evidence>
<feature type="transmembrane region" description="Helical" evidence="6">
    <location>
        <begin position="214"/>
        <end position="236"/>
    </location>
</feature>
<feature type="transmembrane region" description="Helical" evidence="6">
    <location>
        <begin position="134"/>
        <end position="156"/>
    </location>
</feature>
<dbReference type="GO" id="GO:0016020">
    <property type="term" value="C:membrane"/>
    <property type="evidence" value="ECO:0007669"/>
    <property type="project" value="UniProtKB-SubCell"/>
</dbReference>
<feature type="transmembrane region" description="Helical" evidence="6">
    <location>
        <begin position="398"/>
        <end position="418"/>
    </location>
</feature>
<feature type="transmembrane region" description="Helical" evidence="6">
    <location>
        <begin position="61"/>
        <end position="85"/>
    </location>
</feature>
<dbReference type="RefSeq" id="WP_144748488.1">
    <property type="nucleotide sequence ID" value="NZ_VMNW02000008.1"/>
</dbReference>
<dbReference type="PANTHER" id="PTHR45649">
    <property type="entry name" value="AMINO-ACID PERMEASE BAT1"/>
    <property type="match status" value="1"/>
</dbReference>
<dbReference type="OrthoDB" id="8274074at2"/>
<dbReference type="InterPro" id="IPR004840">
    <property type="entry name" value="Amino_acid_permease_CS"/>
</dbReference>
<organism evidence="7 8">
    <name type="scientific">Amycolatopsis acidicola</name>
    <dbReference type="NCBI Taxonomy" id="2596893"/>
    <lineage>
        <taxon>Bacteria</taxon>
        <taxon>Bacillati</taxon>
        <taxon>Actinomycetota</taxon>
        <taxon>Actinomycetes</taxon>
        <taxon>Pseudonocardiales</taxon>
        <taxon>Pseudonocardiaceae</taxon>
        <taxon>Amycolatopsis</taxon>
    </lineage>
</organism>
<keyword evidence="8" id="KW-1185">Reference proteome</keyword>
<gene>
    <name evidence="7" type="ORF">FPZ12_008440</name>
</gene>
<evidence type="ECO:0000256" key="4">
    <source>
        <dbReference type="ARBA" id="ARBA00022989"/>
    </source>
</evidence>
<keyword evidence="2" id="KW-0813">Transport</keyword>
<dbReference type="Proteomes" id="UP000319769">
    <property type="component" value="Unassembled WGS sequence"/>
</dbReference>
<dbReference type="Gene3D" id="1.20.1740.10">
    <property type="entry name" value="Amino acid/polyamine transporter I"/>
    <property type="match status" value="1"/>
</dbReference>
<feature type="transmembrane region" description="Helical" evidence="6">
    <location>
        <begin position="349"/>
        <end position="377"/>
    </location>
</feature>
<dbReference type="PIRSF" id="PIRSF006060">
    <property type="entry name" value="AA_transporter"/>
    <property type="match status" value="1"/>
</dbReference>
<reference evidence="7" key="1">
    <citation type="submission" date="2019-09" db="EMBL/GenBank/DDBJ databases">
        <authorList>
            <person name="Teo W.F.A."/>
            <person name="Duangmal K."/>
        </authorList>
    </citation>
    <scope>NUCLEOTIDE SEQUENCE [LARGE SCALE GENOMIC DNA]</scope>
    <source>
        <strain evidence="7">K81G1</strain>
    </source>
</reference>
<evidence type="ECO:0000256" key="6">
    <source>
        <dbReference type="SAM" id="Phobius"/>
    </source>
</evidence>
<accession>A0A5N0VD90</accession>
<keyword evidence="5 6" id="KW-0472">Membrane</keyword>
<feature type="transmembrane region" description="Helical" evidence="6">
    <location>
        <begin position="504"/>
        <end position="524"/>
    </location>
</feature>
<feature type="transmembrane region" description="Helical" evidence="6">
    <location>
        <begin position="298"/>
        <end position="320"/>
    </location>
</feature>
<dbReference type="InterPro" id="IPR002293">
    <property type="entry name" value="AA/rel_permease1"/>
</dbReference>
<feature type="transmembrane region" description="Helical" evidence="6">
    <location>
        <begin position="91"/>
        <end position="113"/>
    </location>
</feature>
<name>A0A5N0VD90_9PSEU</name>
<feature type="transmembrane region" description="Helical" evidence="6">
    <location>
        <begin position="256"/>
        <end position="277"/>
    </location>
</feature>
<comment type="subcellular location">
    <subcellularLocation>
        <location evidence="1">Membrane</location>
        <topology evidence="1">Multi-pass membrane protein</topology>
    </subcellularLocation>
</comment>
<dbReference type="AlphaFoldDB" id="A0A5N0VD90"/>
<feature type="transmembrane region" description="Helical" evidence="6">
    <location>
        <begin position="190"/>
        <end position="207"/>
    </location>
</feature>
<dbReference type="GO" id="GO:0006865">
    <property type="term" value="P:amino acid transport"/>
    <property type="evidence" value="ECO:0007669"/>
    <property type="project" value="InterPro"/>
</dbReference>
<feature type="transmembrane region" description="Helical" evidence="6">
    <location>
        <begin position="471"/>
        <end position="492"/>
    </location>
</feature>
<feature type="transmembrane region" description="Helical" evidence="6">
    <location>
        <begin position="424"/>
        <end position="450"/>
    </location>
</feature>
<sequence>MSYFTLDMSCSTWCALGRSVHACTVAGGTLGDTMTESATDDSDFLAKFGYKQELDRSLGKFSSFAAGFSFVSILTGVFMLFGFGFGAAGPAFWWSIPIIAGGQFLVAMLLAELASRYPIAGGVYQWAKQISTPFAGWSAGWLMILTIMVAVAGPSVSMQIVLPQLWSGFEVFGTSADIGTYATPAGAENAVLLGACLLVVTTIINIVGVRVMALINNIGVFTELIGCSLLIIVLFAHTERGPGIVLDTAGTSGGTAVGLIGVLAVASLFAVNIYAGFDAAGSLAEETSNPRKFAPRAILRAVAASVLMGGLLVLAAQMAMPDILGSNNVDLIASQGLPFVLKATLGDGLATVFLVAVAISMFVCALAVQASGIRMVFSMARDGRLPFAKTLSAVNPKTRSMIAASLLVGVVPIGLLLINLGNSSLFATVAALAAVTIYIVYLILTVSLLVKRVKGQWPTPEHGPYFKLGRWGLPVNVIAVVFQVVVLINTAWPRAEVWGDAAWYYQWGAFVFVGAMVLIGWAVYASLKRRGRQNAGAEHFVQPETPTAAQERRQNV</sequence>
<evidence type="ECO:0000256" key="5">
    <source>
        <dbReference type="ARBA" id="ARBA00023136"/>
    </source>
</evidence>
<dbReference type="Pfam" id="PF13520">
    <property type="entry name" value="AA_permease_2"/>
    <property type="match status" value="1"/>
</dbReference>
<dbReference type="EMBL" id="VMNW02000008">
    <property type="protein sequence ID" value="KAA9164035.1"/>
    <property type="molecule type" value="Genomic_DNA"/>
</dbReference>
<keyword evidence="4 6" id="KW-1133">Transmembrane helix</keyword>
<evidence type="ECO:0000256" key="1">
    <source>
        <dbReference type="ARBA" id="ARBA00004141"/>
    </source>
</evidence>